<accession>A0A8J5CM11</accession>
<organism evidence="1 2">
    <name type="scientific">Chionoecetes opilio</name>
    <name type="common">Atlantic snow crab</name>
    <name type="synonym">Cancer opilio</name>
    <dbReference type="NCBI Taxonomy" id="41210"/>
    <lineage>
        <taxon>Eukaryota</taxon>
        <taxon>Metazoa</taxon>
        <taxon>Ecdysozoa</taxon>
        <taxon>Arthropoda</taxon>
        <taxon>Crustacea</taxon>
        <taxon>Multicrustacea</taxon>
        <taxon>Malacostraca</taxon>
        <taxon>Eumalacostraca</taxon>
        <taxon>Eucarida</taxon>
        <taxon>Decapoda</taxon>
        <taxon>Pleocyemata</taxon>
        <taxon>Brachyura</taxon>
        <taxon>Eubrachyura</taxon>
        <taxon>Majoidea</taxon>
        <taxon>Majidae</taxon>
        <taxon>Chionoecetes</taxon>
    </lineage>
</organism>
<evidence type="ECO:0000313" key="2">
    <source>
        <dbReference type="Proteomes" id="UP000770661"/>
    </source>
</evidence>
<keyword evidence="2" id="KW-1185">Reference proteome</keyword>
<dbReference type="EMBL" id="JACEEZ010019838">
    <property type="protein sequence ID" value="KAG0715275.1"/>
    <property type="molecule type" value="Genomic_DNA"/>
</dbReference>
<evidence type="ECO:0000313" key="1">
    <source>
        <dbReference type="EMBL" id="KAG0715275.1"/>
    </source>
</evidence>
<proteinExistence type="predicted"/>
<sequence length="391" mass="43011">MDMVLLLEDSPAPSFPSLPFQGSPPHSSRSNWLWSTCRSVLPRPCRPHPTDGSCTKWERGGPCLLTRRGDRGELGAPQTTPKVPLYYCEFSGTLAGVISPFQRGLKGVYRRRVWLQTQHCAAPIRLGYRPVWRSLRRGLPHFPPATCDRPRAKIFSPLLECPPVRGMRSGTALSRCWGPTHSSAHNNLGTLNSSTLLRLRNTSVWRCDPIHSCTPLLQPCHPQEEAGTSGGGSGPRWRRVSVTMPLTGRVAALAGLYGDLEDQWTRSTFISPFWRHALRTPFVQKQLRRLPAENRWVAGGGWGASEAGLLMNPRPGSSPPHRPPSLYSYHDCSNSLTLVPFPLGPAITPSKSPLRPSSGIPALTGTNTTLCPCSYLPRIKTNPHPLPNASL</sequence>
<comment type="caution">
    <text evidence="1">The sequence shown here is derived from an EMBL/GenBank/DDBJ whole genome shotgun (WGS) entry which is preliminary data.</text>
</comment>
<name>A0A8J5CM11_CHIOP</name>
<reference evidence="1" key="1">
    <citation type="submission" date="2020-07" db="EMBL/GenBank/DDBJ databases">
        <title>The High-quality genome of the commercially important snow crab, Chionoecetes opilio.</title>
        <authorList>
            <person name="Jeong J.-H."/>
            <person name="Ryu S."/>
        </authorList>
    </citation>
    <scope>NUCLEOTIDE SEQUENCE</scope>
    <source>
        <strain evidence="1">MADBK_172401_WGS</strain>
        <tissue evidence="1">Digestive gland</tissue>
    </source>
</reference>
<dbReference type="Proteomes" id="UP000770661">
    <property type="component" value="Unassembled WGS sequence"/>
</dbReference>
<gene>
    <name evidence="1" type="ORF">GWK47_001342</name>
</gene>
<protein>
    <submittedName>
        <fullName evidence="1">Uncharacterized protein</fullName>
    </submittedName>
</protein>
<dbReference type="AlphaFoldDB" id="A0A8J5CM11"/>